<evidence type="ECO:0008006" key="6">
    <source>
        <dbReference type="Google" id="ProtNLM"/>
    </source>
</evidence>
<feature type="transmembrane region" description="Helical" evidence="3">
    <location>
        <begin position="107"/>
        <end position="125"/>
    </location>
</feature>
<evidence type="ECO:0000256" key="3">
    <source>
        <dbReference type="SAM" id="Phobius"/>
    </source>
</evidence>
<feature type="transmembrane region" description="Helical" evidence="3">
    <location>
        <begin position="132"/>
        <end position="152"/>
    </location>
</feature>
<feature type="transmembrane region" description="Helical" evidence="3">
    <location>
        <begin position="172"/>
        <end position="189"/>
    </location>
</feature>
<dbReference type="Pfam" id="PF01554">
    <property type="entry name" value="MatE"/>
    <property type="match status" value="2"/>
</dbReference>
<protein>
    <recommendedName>
        <fullName evidence="6">Polysaccharide biosynthesis protein C-terminal domain-containing protein</fullName>
    </recommendedName>
</protein>
<dbReference type="GO" id="GO:0042910">
    <property type="term" value="F:xenobiotic transmembrane transporter activity"/>
    <property type="evidence" value="ECO:0007669"/>
    <property type="project" value="InterPro"/>
</dbReference>
<feature type="transmembrane region" description="Helical" evidence="3">
    <location>
        <begin position="464"/>
        <end position="485"/>
    </location>
</feature>
<gene>
    <name evidence="4" type="ORF">PSNMU_V1.4_AUG-EV-PASAV3_0074190</name>
</gene>
<reference evidence="4 5" key="1">
    <citation type="submission" date="2019-01" db="EMBL/GenBank/DDBJ databases">
        <authorList>
            <person name="Ferrante I. M."/>
        </authorList>
    </citation>
    <scope>NUCLEOTIDE SEQUENCE [LARGE SCALE GENOMIC DNA]</scope>
    <source>
        <strain evidence="4 5">B856</strain>
    </source>
</reference>
<sequence>MTKLASEATESQPLIKKETPESSGTAAAAIADDIEARGSKSAAPTTKSTETVLEDAIDILKLAIPIFITSFSWVGKKTTDTGLLGHLSQEALAASALSDLWTMTTSVLLSGRILGVLIGGAVGAGNPKLAGIYLQVSYVVLFATSVLVFVAWNLTEQVWLRFGSDPEISKMAGTYSTLLSFAIPGMIAFGQLSQYFSAQKIMYPEVYSSAVGLFANLAFGLIFVLGWPIPGFAGFGFEACPIVTTSVTYVQLLFMVIVFVYIQKLHEPCWPGFKASEITWDRIKTFVELYFPAALSSSSDFWRVAVIGSMAASLGEADVAVFNTAYRIMWIALIFVVSIAGAAAINMSIRLGKRDPYGARQAGHVSIGMVVIMLCILGFFILLKNRWFGLIFTNDEEFLSLFQQCSVPFTISLIFMNLSVAIERIPYSMGRTKEVFWMGFVASWGGQVPAVFILTTYWRNDLVGLYTGMAIGYFLLTILYSIIVIRSDWEKYAEIAQRRSETLPNEK</sequence>
<dbReference type="InterPro" id="IPR002528">
    <property type="entry name" value="MATE_fam"/>
</dbReference>
<evidence type="ECO:0000313" key="5">
    <source>
        <dbReference type="Proteomes" id="UP000291116"/>
    </source>
</evidence>
<evidence type="ECO:0000313" key="4">
    <source>
        <dbReference type="EMBL" id="VEU40530.1"/>
    </source>
</evidence>
<accession>A0A448ZEU0</accession>
<feature type="transmembrane region" description="Helical" evidence="3">
    <location>
        <begin position="328"/>
        <end position="349"/>
    </location>
</feature>
<feature type="region of interest" description="Disordered" evidence="2">
    <location>
        <begin position="1"/>
        <end position="26"/>
    </location>
</feature>
<keyword evidence="3" id="KW-0472">Membrane</keyword>
<keyword evidence="3" id="KW-0812">Transmembrane</keyword>
<dbReference type="GO" id="GO:0016020">
    <property type="term" value="C:membrane"/>
    <property type="evidence" value="ECO:0007669"/>
    <property type="project" value="InterPro"/>
</dbReference>
<feature type="transmembrane region" description="Helical" evidence="3">
    <location>
        <begin position="361"/>
        <end position="381"/>
    </location>
</feature>
<dbReference type="EMBL" id="CAACVS010000288">
    <property type="protein sequence ID" value="VEU40530.1"/>
    <property type="molecule type" value="Genomic_DNA"/>
</dbReference>
<name>A0A448ZEU0_9STRA</name>
<feature type="transmembrane region" description="Helical" evidence="3">
    <location>
        <begin position="435"/>
        <end position="458"/>
    </location>
</feature>
<feature type="transmembrane region" description="Helical" evidence="3">
    <location>
        <begin position="210"/>
        <end position="229"/>
    </location>
</feature>
<dbReference type="PANTHER" id="PTHR11206">
    <property type="entry name" value="MULTIDRUG RESISTANCE PROTEIN"/>
    <property type="match status" value="1"/>
</dbReference>
<dbReference type="GO" id="GO:0015297">
    <property type="term" value="F:antiporter activity"/>
    <property type="evidence" value="ECO:0007669"/>
    <property type="project" value="InterPro"/>
</dbReference>
<feature type="transmembrane region" description="Helical" evidence="3">
    <location>
        <begin position="401"/>
        <end position="423"/>
    </location>
</feature>
<evidence type="ECO:0000256" key="2">
    <source>
        <dbReference type="SAM" id="MobiDB-lite"/>
    </source>
</evidence>
<keyword evidence="3" id="KW-1133">Transmembrane helix</keyword>
<dbReference type="OrthoDB" id="2126698at2759"/>
<proteinExistence type="inferred from homology"/>
<comment type="similarity">
    <text evidence="1">Belongs to the multi antimicrobial extrusion (MATE) (TC 2.A.66.1) family.</text>
</comment>
<feature type="transmembrane region" description="Helical" evidence="3">
    <location>
        <begin position="241"/>
        <end position="262"/>
    </location>
</feature>
<dbReference type="Proteomes" id="UP000291116">
    <property type="component" value="Unassembled WGS sequence"/>
</dbReference>
<evidence type="ECO:0000256" key="1">
    <source>
        <dbReference type="ARBA" id="ARBA00010199"/>
    </source>
</evidence>
<keyword evidence="5" id="KW-1185">Reference proteome</keyword>
<organism evidence="4 5">
    <name type="scientific">Pseudo-nitzschia multistriata</name>
    <dbReference type="NCBI Taxonomy" id="183589"/>
    <lineage>
        <taxon>Eukaryota</taxon>
        <taxon>Sar</taxon>
        <taxon>Stramenopiles</taxon>
        <taxon>Ochrophyta</taxon>
        <taxon>Bacillariophyta</taxon>
        <taxon>Bacillariophyceae</taxon>
        <taxon>Bacillariophycidae</taxon>
        <taxon>Bacillariales</taxon>
        <taxon>Bacillariaceae</taxon>
        <taxon>Pseudo-nitzschia</taxon>
    </lineage>
</organism>
<dbReference type="AlphaFoldDB" id="A0A448ZEU0"/>